<keyword evidence="6" id="KW-0732">Signal</keyword>
<feature type="domain" description="Formyl transferase N-terminal" evidence="7">
    <location>
        <begin position="53"/>
        <end position="205"/>
    </location>
</feature>
<dbReference type="InterPro" id="IPR036477">
    <property type="entry name" value="Formyl_transf_N_sf"/>
</dbReference>
<keyword evidence="10" id="KW-1185">Reference proteome</keyword>
<dbReference type="HAMAP" id="MF_00182">
    <property type="entry name" value="Formyl_trans"/>
    <property type="match status" value="1"/>
</dbReference>
<dbReference type="NCBIfam" id="TIGR00460">
    <property type="entry name" value="fmt"/>
    <property type="match status" value="1"/>
</dbReference>
<evidence type="ECO:0000256" key="2">
    <source>
        <dbReference type="ARBA" id="ARBA00012261"/>
    </source>
</evidence>
<dbReference type="EMBL" id="BRXX01000213">
    <property type="protein sequence ID" value="GMH98246.1"/>
    <property type="molecule type" value="Genomic_DNA"/>
</dbReference>
<reference evidence="10" key="1">
    <citation type="journal article" date="2023" name="Commun. Biol.">
        <title>Genome analysis of Parmales, the sister group of diatoms, reveals the evolutionary specialization of diatoms from phago-mixotrophs to photoautotrophs.</title>
        <authorList>
            <person name="Ban H."/>
            <person name="Sato S."/>
            <person name="Yoshikawa S."/>
            <person name="Yamada K."/>
            <person name="Nakamura Y."/>
            <person name="Ichinomiya M."/>
            <person name="Sato N."/>
            <person name="Blanc-Mathieu R."/>
            <person name="Endo H."/>
            <person name="Kuwata A."/>
            <person name="Ogata H."/>
        </authorList>
    </citation>
    <scope>NUCLEOTIDE SEQUENCE [LARGE SCALE GENOMIC DNA]</scope>
    <source>
        <strain evidence="10">NIES 3699</strain>
    </source>
</reference>
<dbReference type="CDD" id="cd08646">
    <property type="entry name" value="FMT_core_Met-tRNA-FMT_N"/>
    <property type="match status" value="1"/>
</dbReference>
<feature type="signal peptide" evidence="6">
    <location>
        <begin position="1"/>
        <end position="21"/>
    </location>
</feature>
<protein>
    <recommendedName>
        <fullName evidence="3">Methionyl-tRNA formyltransferase, mitochondrial</fullName>
        <ecNumber evidence="2">2.1.2.9</ecNumber>
    </recommendedName>
</protein>
<evidence type="ECO:0000256" key="6">
    <source>
        <dbReference type="SAM" id="SignalP"/>
    </source>
</evidence>
<evidence type="ECO:0000259" key="7">
    <source>
        <dbReference type="Pfam" id="PF00551"/>
    </source>
</evidence>
<dbReference type="EC" id="2.1.2.9" evidence="2"/>
<dbReference type="PANTHER" id="PTHR11138:SF5">
    <property type="entry name" value="METHIONYL-TRNA FORMYLTRANSFERASE, MITOCHONDRIAL"/>
    <property type="match status" value="1"/>
</dbReference>
<gene>
    <name evidence="9" type="ORF">TrVE_jg14279</name>
</gene>
<evidence type="ECO:0000256" key="3">
    <source>
        <dbReference type="ARBA" id="ARBA00014185"/>
    </source>
</evidence>
<organism evidence="9 10">
    <name type="scientific">Triparma verrucosa</name>
    <dbReference type="NCBI Taxonomy" id="1606542"/>
    <lineage>
        <taxon>Eukaryota</taxon>
        <taxon>Sar</taxon>
        <taxon>Stramenopiles</taxon>
        <taxon>Ochrophyta</taxon>
        <taxon>Bolidophyceae</taxon>
        <taxon>Parmales</taxon>
        <taxon>Triparmaceae</taxon>
        <taxon>Triparma</taxon>
    </lineage>
</organism>
<dbReference type="SUPFAM" id="SSF53328">
    <property type="entry name" value="Formyltransferase"/>
    <property type="match status" value="1"/>
</dbReference>
<dbReference type="Pfam" id="PF02911">
    <property type="entry name" value="Formyl_trans_C"/>
    <property type="match status" value="1"/>
</dbReference>
<dbReference type="InterPro" id="IPR044135">
    <property type="entry name" value="Met-tRNA-FMT_C"/>
</dbReference>
<dbReference type="Pfam" id="PF00551">
    <property type="entry name" value="Formyl_trans_N"/>
    <property type="match status" value="1"/>
</dbReference>
<comment type="similarity">
    <text evidence="1">Belongs to the Fmt family.</text>
</comment>
<dbReference type="Gene3D" id="3.40.50.170">
    <property type="entry name" value="Formyl transferase, N-terminal domain"/>
    <property type="match status" value="1"/>
</dbReference>
<dbReference type="SUPFAM" id="SSF50486">
    <property type="entry name" value="FMT C-terminal domain-like"/>
    <property type="match status" value="1"/>
</dbReference>
<dbReference type="AlphaFoldDB" id="A0A9W7BVH4"/>
<dbReference type="GO" id="GO:0005739">
    <property type="term" value="C:mitochondrion"/>
    <property type="evidence" value="ECO:0007669"/>
    <property type="project" value="TreeGrafter"/>
</dbReference>
<dbReference type="Proteomes" id="UP001165160">
    <property type="component" value="Unassembled WGS sequence"/>
</dbReference>
<evidence type="ECO:0000313" key="9">
    <source>
        <dbReference type="EMBL" id="GMH98246.1"/>
    </source>
</evidence>
<name>A0A9W7BVH4_9STRA</name>
<comment type="caution">
    <text evidence="9">The sequence shown here is derived from an EMBL/GenBank/DDBJ whole genome shotgun (WGS) entry which is preliminary data.</text>
</comment>
<feature type="domain" description="Formyl transferase C-terminal" evidence="8">
    <location>
        <begin position="259"/>
        <end position="372"/>
    </location>
</feature>
<feature type="chain" id="PRO_5040775722" description="Methionyl-tRNA formyltransferase, mitochondrial" evidence="6">
    <location>
        <begin position="22"/>
        <end position="389"/>
    </location>
</feature>
<proteinExistence type="inferred from homology"/>
<evidence type="ECO:0000256" key="1">
    <source>
        <dbReference type="ARBA" id="ARBA00010699"/>
    </source>
</evidence>
<keyword evidence="4" id="KW-0808">Transferase</keyword>
<sequence>MRIQRLMMIFLTAITIRIARPFNLPLSANRPPALLRSLSCTRLFSSAKPTVCFLGTPEVAASCLEKLQRKGAADFDITCVVTQPARPAGRKKKLTPTPVQTLAETFPAMKILTPENAKNETFLEELEALEPDLCVTAAYGCFLPKRFLKVPKLGTVNIHPSLLPRWRGASPVQRSLEAGDTQLGVTVLYTVSAMDAGPIISQVSRPNDDVKGASQELEELFDLGTEELLKALPSIFSGQITFDTAAEQDEEQVTKAKMIGKDEAILDFSTMGAVEVHNRARGLEMWPGTYFYFYLEEDDASSKTLKKVKVGKSAVISNTERATDLIGSELTLLKGKGAGLGVLLADGSALELFTVQPEGKKMMDAKSFVNGLGGKKVLWAIPPPQPESI</sequence>
<dbReference type="CDD" id="cd08704">
    <property type="entry name" value="Met_tRNA_FMT_C"/>
    <property type="match status" value="1"/>
</dbReference>
<accession>A0A9W7BVH4</accession>
<dbReference type="InterPro" id="IPR005793">
    <property type="entry name" value="Formyl_trans_C"/>
</dbReference>
<dbReference type="GO" id="GO:0004479">
    <property type="term" value="F:methionyl-tRNA formyltransferase activity"/>
    <property type="evidence" value="ECO:0007669"/>
    <property type="project" value="UniProtKB-EC"/>
</dbReference>
<dbReference type="InterPro" id="IPR011034">
    <property type="entry name" value="Formyl_transferase-like_C_sf"/>
</dbReference>
<dbReference type="InterPro" id="IPR002376">
    <property type="entry name" value="Formyl_transf_N"/>
</dbReference>
<keyword evidence="5" id="KW-0648">Protein biosynthesis</keyword>
<dbReference type="InterPro" id="IPR005794">
    <property type="entry name" value="Fmt"/>
</dbReference>
<dbReference type="Gene3D" id="3.10.25.10">
    <property type="entry name" value="Formyl transferase, C-terminal domain"/>
    <property type="match status" value="1"/>
</dbReference>
<dbReference type="InterPro" id="IPR041711">
    <property type="entry name" value="Met-tRNA-FMT_N"/>
</dbReference>
<dbReference type="PANTHER" id="PTHR11138">
    <property type="entry name" value="METHIONYL-TRNA FORMYLTRANSFERASE"/>
    <property type="match status" value="1"/>
</dbReference>
<evidence type="ECO:0000259" key="8">
    <source>
        <dbReference type="Pfam" id="PF02911"/>
    </source>
</evidence>
<evidence type="ECO:0000256" key="4">
    <source>
        <dbReference type="ARBA" id="ARBA00022679"/>
    </source>
</evidence>
<evidence type="ECO:0000256" key="5">
    <source>
        <dbReference type="ARBA" id="ARBA00022917"/>
    </source>
</evidence>
<evidence type="ECO:0000313" key="10">
    <source>
        <dbReference type="Proteomes" id="UP001165160"/>
    </source>
</evidence>
<dbReference type="InterPro" id="IPR037022">
    <property type="entry name" value="Formyl_trans_C_sf"/>
</dbReference>